<dbReference type="PANTHER" id="PTHR31138">
    <property type="entry name" value="CHROMOSOME 19, WHOLE GENOME SHOTGUN SEQUENCE"/>
    <property type="match status" value="1"/>
</dbReference>
<feature type="region of interest" description="Disordered" evidence="1">
    <location>
        <begin position="826"/>
        <end position="869"/>
    </location>
</feature>
<comment type="caution">
    <text evidence="4">The sequence shown here is derived from an EMBL/GenBank/DDBJ whole genome shotgun (WGS) entry which is preliminary data.</text>
</comment>
<dbReference type="Proteomes" id="UP000800093">
    <property type="component" value="Unassembled WGS sequence"/>
</dbReference>
<feature type="domain" description="HAM1-like C-terminal" evidence="2">
    <location>
        <begin position="634"/>
        <end position="796"/>
    </location>
</feature>
<feature type="compositionally biased region" description="Basic and acidic residues" evidence="1">
    <location>
        <begin position="189"/>
        <end position="202"/>
    </location>
</feature>
<evidence type="ECO:0000259" key="2">
    <source>
        <dbReference type="Pfam" id="PF14613"/>
    </source>
</evidence>
<organism evidence="4 5">
    <name type="scientific">Lojkania enalia</name>
    <dbReference type="NCBI Taxonomy" id="147567"/>
    <lineage>
        <taxon>Eukaryota</taxon>
        <taxon>Fungi</taxon>
        <taxon>Dikarya</taxon>
        <taxon>Ascomycota</taxon>
        <taxon>Pezizomycotina</taxon>
        <taxon>Dothideomycetes</taxon>
        <taxon>Pleosporomycetidae</taxon>
        <taxon>Pleosporales</taxon>
        <taxon>Pleosporales incertae sedis</taxon>
        <taxon>Lojkania</taxon>
    </lineage>
</organism>
<gene>
    <name evidence="4" type="ORF">CC78DRAFT_501986</name>
</gene>
<reference evidence="5" key="1">
    <citation type="journal article" date="2020" name="Stud. Mycol.">
        <title>101 Dothideomycetes genomes: A test case for predicting lifestyles and emergence of pathogens.</title>
        <authorList>
            <person name="Haridas S."/>
            <person name="Albert R."/>
            <person name="Binder M."/>
            <person name="Bloem J."/>
            <person name="LaButti K."/>
            <person name="Salamov A."/>
            <person name="Andreopoulos B."/>
            <person name="Baker S."/>
            <person name="Barry K."/>
            <person name="Bills G."/>
            <person name="Bluhm B."/>
            <person name="Cannon C."/>
            <person name="Castanera R."/>
            <person name="Culley D."/>
            <person name="Daum C."/>
            <person name="Ezra D."/>
            <person name="Gonzalez J."/>
            <person name="Henrissat B."/>
            <person name="Kuo A."/>
            <person name="Liang C."/>
            <person name="Lipzen A."/>
            <person name="Lutzoni F."/>
            <person name="Magnuson J."/>
            <person name="Mondo S."/>
            <person name="Nolan M."/>
            <person name="Ohm R."/>
            <person name="Pangilinan J."/>
            <person name="Park H.-J."/>
            <person name="Ramirez L."/>
            <person name="Alfaro M."/>
            <person name="Sun H."/>
            <person name="Tritt A."/>
            <person name="Yoshinaga Y."/>
            <person name="Zwiers L.-H."/>
            <person name="Turgeon B."/>
            <person name="Goodwin S."/>
            <person name="Spatafora J."/>
            <person name="Crous P."/>
            <person name="Grigoriev I."/>
        </authorList>
    </citation>
    <scope>NUCLEOTIDE SEQUENCE [LARGE SCALE GENOMIC DNA]</scope>
    <source>
        <strain evidence="5">CBS 304.66</strain>
    </source>
</reference>
<protein>
    <submittedName>
        <fullName evidence="4">Uncharacterized protein</fullName>
    </submittedName>
</protein>
<dbReference type="InterPro" id="IPR027842">
    <property type="entry name" value="HAM1-like_C"/>
</dbReference>
<dbReference type="InterPro" id="IPR045967">
    <property type="entry name" value="HAM1-like_N"/>
</dbReference>
<feature type="compositionally biased region" description="Polar residues" evidence="1">
    <location>
        <begin position="828"/>
        <end position="869"/>
    </location>
</feature>
<accession>A0A9P4MWF4</accession>
<dbReference type="AlphaFoldDB" id="A0A9P4MWF4"/>
<evidence type="ECO:0000313" key="4">
    <source>
        <dbReference type="EMBL" id="KAF2260130.1"/>
    </source>
</evidence>
<evidence type="ECO:0000259" key="3">
    <source>
        <dbReference type="Pfam" id="PF19343"/>
    </source>
</evidence>
<dbReference type="PANTHER" id="PTHR31138:SF1">
    <property type="entry name" value="PDZ DOMAIN-CONTAINING PROTEIN"/>
    <property type="match status" value="1"/>
</dbReference>
<evidence type="ECO:0000256" key="1">
    <source>
        <dbReference type="SAM" id="MobiDB-lite"/>
    </source>
</evidence>
<name>A0A9P4MWF4_9PLEO</name>
<sequence length="869" mass="97719">MASNTAVNVPMDQKKKEQDVNNKLQLYGIYSAFEQGKCPSNKQIDIALNSALASKVLSSPSKKLSSDGQKLVADLREVIDSAKILLLTKNEGNLLQDFIWQTQQLSGGDASVPNAPVDKETARQHGNEALEGLRTLGRLLLSNGQFRKLLSDATILLRDIAGDAASNSANKVRPGEDQLNQIDTPAEDNTWHDLPNKEELKNNYRSKIPFGRKDAEKTAGDVTQAAHPQGSRDPVDVADLAAQEQQTGEKAGLDRDAAISQAKEAVSQNVPEEHKDRMKEQRERTQNYLKKKMPKERREQTIWRLKKMVVEVQGHQDYLKAIDTLLGLAERYTGHGKDLALQGKQSAKGAHTDDSLNLAEADLKTLLERFANSTSFDDLVDSINQVYRDADQDPELRNWFKRMDSYIRRLLKEQGYILDEASEEEWNSLYDQGHDLLRGRYRGHTDRIVDEFKFLGEQFEQDPQNKAFADSLNKLFNDLGHDESGNVAFKPHLVKDLTEVIIPGFFENIRYVPIPRTEYSDPMVDVVVENLVIEGDNLAPNVCELSSDNYWRWGRKSISNKNKNKVMLSVSGVQFDLKDVSYYVKRKQGFPSITDKGVFDAFMGGSGFGFKVELETADKDDKIHYFKITKVSTDIQNLKIKLKKSNHKLLFSLFKPLLLKVMRPVIQRVLEQQIKQNVNQLDAIIYDIKTEANRAKQEALNNPDPEHVQNMYQRYAQAAQKRIIDGKKKQEQLKERKKETKVNMAVTQHDSIFKNISLPGGISTKATEYKDLAKKGDKWESPVFSIGSAKETSSLPKIPSVTRKPHGRAGGYGPGTQKILQAEGVSQDEPTNTANGFTRQVDNAFNNSNANGQYNTTLGTENPVLQGSV</sequence>
<dbReference type="SUPFAM" id="SSF55394">
    <property type="entry name" value="Bactericidal permeability-increasing protein, BPI"/>
    <property type="match status" value="1"/>
</dbReference>
<dbReference type="Pfam" id="PF19343">
    <property type="entry name" value="HAM1_N"/>
    <property type="match status" value="1"/>
</dbReference>
<proteinExistence type="predicted"/>
<feature type="compositionally biased region" description="Basic and acidic residues" evidence="1">
    <location>
        <begin position="271"/>
        <end position="282"/>
    </location>
</feature>
<dbReference type="GO" id="GO:0008289">
    <property type="term" value="F:lipid binding"/>
    <property type="evidence" value="ECO:0007669"/>
    <property type="project" value="InterPro"/>
</dbReference>
<dbReference type="Gene3D" id="3.15.10.10">
    <property type="entry name" value="Bactericidal permeability-increasing protein, domain 1"/>
    <property type="match status" value="1"/>
</dbReference>
<feature type="region of interest" description="Disordered" evidence="1">
    <location>
        <begin position="167"/>
        <end position="234"/>
    </location>
</feature>
<feature type="region of interest" description="Disordered" evidence="1">
    <location>
        <begin position="263"/>
        <end position="282"/>
    </location>
</feature>
<keyword evidence="5" id="KW-1185">Reference proteome</keyword>
<feature type="domain" description="HAM1-like N-terminal" evidence="3">
    <location>
        <begin position="3"/>
        <end position="621"/>
    </location>
</feature>
<dbReference type="Pfam" id="PF14613">
    <property type="entry name" value="HAM1_C"/>
    <property type="match status" value="1"/>
</dbReference>
<dbReference type="OrthoDB" id="19394at2759"/>
<evidence type="ECO:0000313" key="5">
    <source>
        <dbReference type="Proteomes" id="UP000800093"/>
    </source>
</evidence>
<dbReference type="InterPro" id="IPR017943">
    <property type="entry name" value="Bactericidal_perm-incr_a/b_dom"/>
</dbReference>
<dbReference type="EMBL" id="ML986688">
    <property type="protein sequence ID" value="KAF2260130.1"/>
    <property type="molecule type" value="Genomic_DNA"/>
</dbReference>